<evidence type="ECO:0000256" key="1">
    <source>
        <dbReference type="ARBA" id="ARBA00004924"/>
    </source>
</evidence>
<dbReference type="GO" id="GO:0016874">
    <property type="term" value="F:ligase activity"/>
    <property type="evidence" value="ECO:0007669"/>
    <property type="project" value="UniProtKB-KW"/>
</dbReference>
<dbReference type="NCBIfam" id="TIGR01733">
    <property type="entry name" value="AA-adenyl-dom"/>
    <property type="match status" value="3"/>
</dbReference>
<dbReference type="GO" id="GO:0010106">
    <property type="term" value="P:cellular response to iron ion starvation"/>
    <property type="evidence" value="ECO:0007669"/>
    <property type="project" value="UniProtKB-ARBA"/>
</dbReference>
<evidence type="ECO:0000256" key="3">
    <source>
        <dbReference type="ARBA" id="ARBA00022553"/>
    </source>
</evidence>
<dbReference type="GO" id="GO:0005737">
    <property type="term" value="C:cytoplasm"/>
    <property type="evidence" value="ECO:0007669"/>
    <property type="project" value="TreeGrafter"/>
</dbReference>
<dbReference type="PANTHER" id="PTHR45527:SF1">
    <property type="entry name" value="FATTY ACID SYNTHASE"/>
    <property type="match status" value="1"/>
</dbReference>
<dbReference type="OrthoDB" id="416786at2759"/>
<dbReference type="EMBL" id="JAANBB010000153">
    <property type="protein sequence ID" value="KAF7548269.1"/>
    <property type="molecule type" value="Genomic_DNA"/>
</dbReference>
<dbReference type="Proteomes" id="UP000722485">
    <property type="component" value="Unassembled WGS sequence"/>
</dbReference>
<dbReference type="Pfam" id="PF00668">
    <property type="entry name" value="Condensation"/>
    <property type="match status" value="6"/>
</dbReference>
<evidence type="ECO:0000256" key="6">
    <source>
        <dbReference type="SAM" id="MobiDB-lite"/>
    </source>
</evidence>
<feature type="domain" description="Carrier" evidence="7">
    <location>
        <begin position="2146"/>
        <end position="2222"/>
    </location>
</feature>
<dbReference type="SUPFAM" id="SSF47336">
    <property type="entry name" value="ACP-like"/>
    <property type="match status" value="6"/>
</dbReference>
<feature type="region of interest" description="Disordered" evidence="6">
    <location>
        <begin position="519"/>
        <end position="541"/>
    </location>
</feature>
<feature type="domain" description="Carrier" evidence="7">
    <location>
        <begin position="4332"/>
        <end position="4405"/>
    </location>
</feature>
<dbReference type="FunFam" id="3.40.50.12780:FF:000024">
    <property type="entry name" value="Nonribosomal siderophore peptide synthase SidC"/>
    <property type="match status" value="2"/>
</dbReference>
<comment type="caution">
    <text evidence="8">The sequence shown here is derived from an EMBL/GenBank/DDBJ whole genome shotgun (WGS) entry which is preliminary data.</text>
</comment>
<dbReference type="InterPro" id="IPR042099">
    <property type="entry name" value="ANL_N_sf"/>
</dbReference>
<dbReference type="InterPro" id="IPR020845">
    <property type="entry name" value="AMP-binding_CS"/>
</dbReference>
<keyword evidence="3" id="KW-0597">Phosphoprotein</keyword>
<dbReference type="InterPro" id="IPR000873">
    <property type="entry name" value="AMP-dep_synth/lig_dom"/>
</dbReference>
<dbReference type="FunFam" id="3.30.300.30:FF:000015">
    <property type="entry name" value="Nonribosomal peptide synthase SidD"/>
    <property type="match status" value="1"/>
</dbReference>
<sequence>MASAPPISSTKMDPTGLSILNEQASRLPGPNLLHCLVSPPSKLTALDYLGNNKRISFNYSQLHDAADALATRISRAAGRVQGQFVVPILIHQSPLLYISLLAILKAGGAFCPLNIDAPPERVKFILKDVDASVVVVSRELLSGIPQDVSATVLVLDEEDCMSTPTPGLQQEHRKPTLEDLAYVMYTSGSTGTPKGVGLSHDAATQALLAHDRHIPTFSRFLQFAAPTFDVSVFEIFFPLFRGCTLVTIRRAEMLNDLPAVLRAMEVDACELTPTVAGSLLRKRANAPNLKVLLTIGEMLNAPVVEEFGGDDTKPSMLWAMYGPTEATIHCTLQTAFAADSSTGNIGVPLDTVSCFIVEEAEPEASEPQFKILPQGEIGELAVGGYQLATGYINRPDQTSSVFIQTPYGRVYRTGDKARLRSDGILECLGRISDGQVKLRGQRLELGEVEQAVLRTSGCHSAVAAVVKSILVVFCAVDAGVAEETILERCKDWLPQYMVPGEVVLMDEFPRLASGKVDRKKMKADHEQRRTDLVESSPDSEPTDELEAKVIGVVSDVLNFKVSRATSLASAGLDSLRAIKLASTLRESDLDLNSTSLLSMKSVADIVFAIRRQPTAKSLNPAPSQISLSSDLSSILAHSPALEGIKGLIEDVIPCTPLQLAMLAETAQDSTAYCNEIELEVPQGYTAQQLSTSFAELAQRNEILRAGFATLQNRFISVIFKDLRDGQINIVDEFQPAFAISEPGDYLNPLRIQIVRESAITGPRVLVQLHHAIYDGWSMDILLSDLSALLSTGSVAPRPPFRDVVAFYNIPENQAVDDAARVFWTEHLVGWNKVPFPKLNDRIGKSNGTSSIRTQLAIPKQKVDDVIQRIGCSTQVLFQASLALLWSGIMGVQDVVIGSVTSGRTIPVAGVEKIVGPCIASLPLRVDLSTVTANLDILNNIHSSNRKAMQHCMLPLAEIKKLAGLHPGESLYDVLFAYQESLDSSARSHNLVKETRHLDRLETPILFEIEPTPNGFTLQVTYRQDVISPTFIEHIVKQFESMSLGILENSTQDFKAIQRNINVRLSTFNTAPDVREEISDLSKEFEAMASKNPTLSALCFAQQQSGRRKITTMSFQELNNSANQLGRHLRNKGTRIGDVVAIIMDKSPSFYVSILAILKAGCAYLPILPSTPAVRIQGILKQAGAKYCLVDDASNPAVPRAPRTFWINIDSAPLSNQSTHNLDTPTDSSRLAYVIYTSGTTGVPKGVAVQQQSIMSNLSILKSTYPASSKSQGRFLQTCSQVFDVSVFEIFYTWHTGMCLCSGINDTLFEDLEKSIRELDVTHLSMTPTVASLIDPRNVPSVEFLVSAGEALTKSVLEKWHDKLWQGYGPSELTNICTVKKMASDNNVEHLGHALPNTSAFILVPGSLDISPLGWVGELCFGGPQVAQGYLNMPELTVEKFVEHPQYGRLYRTGDLGRMFPDGSMMFLGRMDNQVKLRGQRIETSEINSVATSTGLGSSAVTLLARLEKTAAEQLVLFYVSEKGHSDFCEMEVHAETHRSLFALLQSRLPAYMIPSYLVPVSTIPLSPSGKVDQRALRACFEHLGQQYLETVSGSSQDFHDDGDWTSMESVVADTIARATKSSRQEVGRWTPLTMLGVDSISAIHLSRELGLQLNRRVAVSEILQHPTVAQLSRHLSEEAQIQNEASPMDFFPATFIDTVTHTFAEQGKTVEAVLPCMPLQEAMLSRGQSSYYNKILLRLHIGPQIIKSFWKIMAERHDILRTCFITTHDSQRAIAQVVLKGWEIPWMNLEVTEPSFDGAVEEHLKTLPDPVDSQTPPVSLAILRYRGSVFLSFICHHALYDAVAMERLLKEVEALARHAKLPPPASYMQFLRTAMELPGDVEQFWLEHFHGYRPSSLFASMTSGIDQCTHTTSLDLSLTELQTRTRSLGTSLLSVCQASWANVLSMAQNRPDVCFGNVVGGRTLNMEGLDRLVAPCFNTIPVRVDFSPNWSNIEMAKHLQKLNTELLAYQFTPLRLIQRKVNRTGRHLFETLLLVQTPLQDIDSRVWTLEEDSGEMDIPLVCEVVPCPSLNSLVINIHRDMGIVTGDVAAALADAFKLLLRATLTSPHATLLNRDRLPVAISSGLSVLKPRQERSEAIAPSQASEEQWGEIESQVRRVLAQLSGMPETQIHRRTTIFQLGLDSINAVQIASILRQEGFSISASDVIECPTTSKIAAKLLQNSARKGSDPHRVYDFGQFSNQVFSHVSTMLPTDAKVESILPCTPVQSAMIASFLQSNGDHYMNAVHYQVDPDVKVEDLKGSWMALQASHPMLRTGFVPVNHGDTSFAMVRYTSGSIALPLEILQTSQSDDIDLLQQKKDMVHSIQDSLRLPPWKVVLVETDGQLRMNLIIHHALYDAASLHLMLDELSRLLKSQEPRGFSAIEPALSTILCKSLEGKTQEKEFWAAKAGQAVVNKFPVMTPLRIEKREVKSDAIISSLSFSKLQQATQASNISIQAAIQAAWTRVMASYLGESSVIFGVVLSGRTTDETKDAPFPCLNTVPIVASNNASNADLVKYMMEYNQHLHKHQFSPLGQVQKWLGHPSGTVFDTLIAYQKMDTAESATVPWKAVEDEAMVEYPVSLEIEPVDNDQIRLCITYHSDLLPQEQAKILVEQFDSSLAHIACNPTGHEDDTYNKATHLYSILPAVSPTLTAPVQLLHQFVETRAVSNPEKTALEFISGFDGETPIKQDWTYKEFNCLGNKVASILRDQATPGSIVAIHFDKCPEAYFSILGILKAGCSFVALDPTAPMARKQFILQDSQAPCLLTTDPGSMGFEVDCKVITIDTASLEALEIPQPVYTPAIAPSDTCYCLYTSGTTGTPKGCEITHDNAVEAMMAFQELFKGHWDADSRWLQFAALHFDVSVLEQYWSWSVGIAVVAAPKDLILDDLTASINRLDITHIDLTPSLARLTHPDEVPSLCRGVFITGGEQLKQEILDVWGPKAVIYNAYGPTEATIGVTMYQRVPVNGRPSNIGQQFPNVGSYIFRQGTEIPVIRGGVGELCVSGKLVGKGYLNRPELTEERFPTLKEFGEKIYRTGDLVRVLHDGCFDFLGRADDQVKLRGQRLEIAEINHAIRTGVNEIQDTATIVTRHGTSGKDVLVSFVVGQKAKSGKLQVLPDDKGLGVKAKEACRTRLPGYMVPTYIFALPYIPLSSNNKAEVKELRKLFGELSPELLMELSHASITPVSAAAVETMGKLIEILAQFSDMKPEDLTSSTSIFDVGVDSITALRLSALLRARGIKAASPAALLKYPIVGDLANALAKTSTVQQGKFIREVKQSIQSCGHRYRGVICRGLGVKAADIEYIAPCSPLQQGIISRTMTSDQQDAYFNVFELELADTTSVELLRTSWNELVQSEAILRTAFVPTTNGFVQVALRNMYPPWEEHTLENHELIGSYLEEKKQDWVKQNASLIATPLRLIYLTTPQSRRLVIHIFHALYDGNSFDLMMQRLLAKYNGRETPSGPSFLEALSHGPLLRYDNCKRFWEDHLRGWSFAPVPPLGQQGENDAVTAVREISAKNLERVRSSQNVTLQAVSLALWTAALKKCVTSSATIGVIVSGRAIELENVEHTIGPLFNTIPFYSKGVQKQTWSSLIRQCHEFNTAILDFQHVPLKSIQKWCSGGKALFDNLFAFQIETPQDGGSLPWENLDNHGSPDYPLALEVVYSRNGSLRFTLVGQGHIVTPAKLDELLDQLEENITLMGASPDNEVPIRAGQEVGAIQDVLVNAPVKAEQVKDFQWTEKALVVQQEIALLADVSPQDVSETVTVLELGLDSIDVIKLSAKLKRRQVAIAPSQIMRYQSIAKIIEELNKSVSADSKVTNDKDSLQNTQRKLWQYLENLGVDMEKVEAALPPTPLQESMVAGMIQSDFESYYNHDILEISDSVDTNVLQDAWQEVVNRSPILRTSFFEVDSHDLSMSYCQIVSKSMNLDIQHVRLDQFDDVNNITAKATKLARAEKAHTHLFQLTFATLGFRRFVVLSMAHALYDGWSLSLLFQDLQAAYDGKETTRTPVDSFLSHITSVEGSDAKEFWSQYLEGVVPTLVPRRESLGVEHTTELEKREQPSSLHLSDITSFCKQQSISLQALCQACWAILLAQQMQTLDVTFGVVISGRDFDGAQNLAFPTMNTIALRCVLYGSPSVFLRYLEENMGDVREFQNYPLRKAQLAANINGQGLFNTLFILQRSPGDETINPMFKSVGGSSATEYPVCVEAEAVADTLVWRVAFQPEYCLTERPETLINNLDAIMQFLMTSDVSDILSFEEQGVSICGMPPIMLKDGSSAESTPAVDEQAGQGEEWDETSSKIRETLHQVSDVPLESIRTSDNIYNLGLDSISAIKVASLLRKKGLNLRPQDLIKATTISHMAEISATALGSSAKASSGVNAWEPPKDVEIDQLLEKFDVSKDQVELLPALPMQVYMLSAWENAEGCVFYPEFPCLIEGPIELEAIQAAWDKLVSETPLLRTSFIATRSRELPFLQAILKDHRVPLELATQGTAAVGLLEPLIKAHVTQNDDKSWTFRLRLHHALYDGVSLPVLLQRFSELLGGAAVNAEFGISQWRQFAVGQASHNARETRRAFWTEYLQGAPPMLKSDTSSIEAKERVSYLEKSAVPDLTSIKNIAAHSGISIQSVFLAAYAKVLSRKDKKAASVVFGIYLANRAAEHGLPSIYPTLNLVPLRVEAPKDRSLIDVAVAIQRDIHLIASEGRADVGLWEISSWTGVKVTSFVNFLSLPNTPEASGERVKLMLEGGAGDSGDGPALLTSYKQVQNNVVKGEFSMAVDIEASVQDSGLDIGVFGSRQQVSGDEAAVLVLEIASFLNEFGV</sequence>
<evidence type="ECO:0000313" key="9">
    <source>
        <dbReference type="Proteomes" id="UP000722485"/>
    </source>
</evidence>
<dbReference type="Gene3D" id="3.30.559.10">
    <property type="entry name" value="Chloramphenicol acetyltransferase-like domain"/>
    <property type="match status" value="6"/>
</dbReference>
<accession>A0A9P5HAZ5</accession>
<dbReference type="Gene3D" id="1.10.1200.10">
    <property type="entry name" value="ACP-like"/>
    <property type="match status" value="6"/>
</dbReference>
<feature type="region of interest" description="Disordered" evidence="6">
    <location>
        <begin position="4312"/>
        <end position="4333"/>
    </location>
</feature>
<dbReference type="SMART" id="SM01294">
    <property type="entry name" value="PKS_PP_betabranch"/>
    <property type="match status" value="1"/>
</dbReference>
<dbReference type="Gene3D" id="3.40.50.12780">
    <property type="entry name" value="N-terminal domain of ligase-like"/>
    <property type="match status" value="3"/>
</dbReference>
<reference evidence="8" key="1">
    <citation type="submission" date="2020-03" db="EMBL/GenBank/DDBJ databases">
        <title>Draft Genome Sequence of Cylindrodendrum hubeiense.</title>
        <authorList>
            <person name="Buettner E."/>
            <person name="Kellner H."/>
        </authorList>
    </citation>
    <scope>NUCLEOTIDE SEQUENCE</scope>
    <source>
        <strain evidence="8">IHI 201604</strain>
    </source>
</reference>
<dbReference type="GO" id="GO:0031169">
    <property type="term" value="P:ferrichrome biosynthetic process"/>
    <property type="evidence" value="ECO:0007669"/>
    <property type="project" value="UniProtKB-ARBA"/>
</dbReference>
<comment type="similarity">
    <text evidence="5">Belongs to the NRP synthetase family.</text>
</comment>
<dbReference type="SUPFAM" id="SSF56801">
    <property type="entry name" value="Acetyl-CoA synthetase-like"/>
    <property type="match status" value="3"/>
</dbReference>
<dbReference type="PROSITE" id="PS50075">
    <property type="entry name" value="CARRIER"/>
    <property type="match status" value="6"/>
</dbReference>
<dbReference type="InterPro" id="IPR001242">
    <property type="entry name" value="Condensation_dom"/>
</dbReference>
<dbReference type="GO" id="GO:0043041">
    <property type="term" value="P:amino acid activation for nonribosomal peptide biosynthetic process"/>
    <property type="evidence" value="ECO:0007669"/>
    <property type="project" value="TreeGrafter"/>
</dbReference>
<dbReference type="Pfam" id="PF00550">
    <property type="entry name" value="PP-binding"/>
    <property type="match status" value="6"/>
</dbReference>
<evidence type="ECO:0000256" key="2">
    <source>
        <dbReference type="ARBA" id="ARBA00022450"/>
    </source>
</evidence>
<name>A0A9P5HAZ5_9HYPO</name>
<evidence type="ECO:0000256" key="5">
    <source>
        <dbReference type="ARBA" id="ARBA00029454"/>
    </source>
</evidence>
<feature type="domain" description="Carrier" evidence="7">
    <location>
        <begin position="540"/>
        <end position="613"/>
    </location>
</feature>
<dbReference type="InterPro" id="IPR009081">
    <property type="entry name" value="PP-bd_ACP"/>
</dbReference>
<keyword evidence="4" id="KW-0436">Ligase</keyword>
<gene>
    <name evidence="8" type="ORF">G7Z17_g7166</name>
</gene>
<feature type="domain" description="Carrier" evidence="7">
    <location>
        <begin position="3776"/>
        <end position="3849"/>
    </location>
</feature>
<dbReference type="InterPro" id="IPR010071">
    <property type="entry name" value="AA_adenyl_dom"/>
</dbReference>
<dbReference type="GO" id="GO:0031177">
    <property type="term" value="F:phosphopantetheine binding"/>
    <property type="evidence" value="ECO:0007669"/>
    <property type="project" value="InterPro"/>
</dbReference>
<feature type="domain" description="Carrier" evidence="7">
    <location>
        <begin position="3226"/>
        <end position="3303"/>
    </location>
</feature>
<dbReference type="InterPro" id="IPR020806">
    <property type="entry name" value="PKS_PP-bd"/>
</dbReference>
<keyword evidence="9" id="KW-1185">Reference proteome</keyword>
<keyword evidence="2" id="KW-0596">Phosphopantetheine</keyword>
<evidence type="ECO:0000259" key="7">
    <source>
        <dbReference type="PROSITE" id="PS50075"/>
    </source>
</evidence>
<dbReference type="PANTHER" id="PTHR45527">
    <property type="entry name" value="NONRIBOSOMAL PEPTIDE SYNTHETASE"/>
    <property type="match status" value="1"/>
</dbReference>
<dbReference type="CDD" id="cd05918">
    <property type="entry name" value="A_NRPS_SidN3_like"/>
    <property type="match status" value="2"/>
</dbReference>
<comment type="pathway">
    <text evidence="1">Siderophore biosynthesis.</text>
</comment>
<dbReference type="Gene3D" id="3.30.300.30">
    <property type="match status" value="3"/>
</dbReference>
<dbReference type="PROSITE" id="PS00455">
    <property type="entry name" value="AMP_BINDING"/>
    <property type="match status" value="2"/>
</dbReference>
<organism evidence="8 9">
    <name type="scientific">Cylindrodendrum hubeiense</name>
    <dbReference type="NCBI Taxonomy" id="595255"/>
    <lineage>
        <taxon>Eukaryota</taxon>
        <taxon>Fungi</taxon>
        <taxon>Dikarya</taxon>
        <taxon>Ascomycota</taxon>
        <taxon>Pezizomycotina</taxon>
        <taxon>Sordariomycetes</taxon>
        <taxon>Hypocreomycetidae</taxon>
        <taxon>Hypocreales</taxon>
        <taxon>Nectriaceae</taxon>
        <taxon>Cylindrodendrum</taxon>
    </lineage>
</organism>
<feature type="domain" description="Carrier" evidence="7">
    <location>
        <begin position="1602"/>
        <end position="1679"/>
    </location>
</feature>
<dbReference type="Gene3D" id="3.30.559.30">
    <property type="entry name" value="Nonribosomal peptide synthetase, condensation domain"/>
    <property type="match status" value="6"/>
</dbReference>
<dbReference type="InterPro" id="IPR036736">
    <property type="entry name" value="ACP-like_sf"/>
</dbReference>
<dbReference type="SMART" id="SM00823">
    <property type="entry name" value="PKS_PP"/>
    <property type="match status" value="4"/>
</dbReference>
<dbReference type="SUPFAM" id="SSF52777">
    <property type="entry name" value="CoA-dependent acyltransferases"/>
    <property type="match status" value="12"/>
</dbReference>
<feature type="compositionally biased region" description="Basic and acidic residues" evidence="6">
    <location>
        <begin position="523"/>
        <end position="532"/>
    </location>
</feature>
<dbReference type="InterPro" id="IPR023213">
    <property type="entry name" value="CAT-like_dom_sf"/>
</dbReference>
<dbReference type="InterPro" id="IPR045851">
    <property type="entry name" value="AMP-bd_C_sf"/>
</dbReference>
<dbReference type="FunFam" id="3.30.300.30:FF:000033">
    <property type="entry name" value="Nonribosomal siderophore peptide synthase SidC"/>
    <property type="match status" value="1"/>
</dbReference>
<dbReference type="NCBIfam" id="NF003417">
    <property type="entry name" value="PRK04813.1"/>
    <property type="match status" value="3"/>
</dbReference>
<proteinExistence type="inferred from homology"/>
<evidence type="ECO:0000313" key="8">
    <source>
        <dbReference type="EMBL" id="KAF7548269.1"/>
    </source>
</evidence>
<protein>
    <recommendedName>
        <fullName evidence="7">Carrier domain-containing protein</fullName>
    </recommendedName>
</protein>
<evidence type="ECO:0000256" key="4">
    <source>
        <dbReference type="ARBA" id="ARBA00022598"/>
    </source>
</evidence>
<dbReference type="InterPro" id="IPR006162">
    <property type="entry name" value="Ppantetheine_attach_site"/>
</dbReference>
<dbReference type="Pfam" id="PF00501">
    <property type="entry name" value="AMP-binding"/>
    <property type="match status" value="3"/>
</dbReference>
<dbReference type="PROSITE" id="PS00012">
    <property type="entry name" value="PHOSPHOPANTETHEINE"/>
    <property type="match status" value="5"/>
</dbReference>